<dbReference type="AlphaFoldDB" id="A0AAN9SEQ4"/>
<proteinExistence type="predicted"/>
<evidence type="ECO:0000313" key="1">
    <source>
        <dbReference type="EMBL" id="KAK7394966.1"/>
    </source>
</evidence>
<name>A0AAN9SEQ4_PSOTE</name>
<protein>
    <submittedName>
        <fullName evidence="1">Uncharacterized protein</fullName>
    </submittedName>
</protein>
<sequence length="111" mass="12228">MPRVLGAWKDKHVDVRGFSSTNQNHKKVQIFTHFAAPGSLHSHLHELPFLAKIVSLCWLDCTPNCWNGAGILGRSILLCFQWYGSLSLRDRVAGSLTATVKQGTEAIVVDG</sequence>
<organism evidence="1 2">
    <name type="scientific">Psophocarpus tetragonolobus</name>
    <name type="common">Winged bean</name>
    <name type="synonym">Dolichos tetragonolobus</name>
    <dbReference type="NCBI Taxonomy" id="3891"/>
    <lineage>
        <taxon>Eukaryota</taxon>
        <taxon>Viridiplantae</taxon>
        <taxon>Streptophyta</taxon>
        <taxon>Embryophyta</taxon>
        <taxon>Tracheophyta</taxon>
        <taxon>Spermatophyta</taxon>
        <taxon>Magnoliopsida</taxon>
        <taxon>eudicotyledons</taxon>
        <taxon>Gunneridae</taxon>
        <taxon>Pentapetalae</taxon>
        <taxon>rosids</taxon>
        <taxon>fabids</taxon>
        <taxon>Fabales</taxon>
        <taxon>Fabaceae</taxon>
        <taxon>Papilionoideae</taxon>
        <taxon>50 kb inversion clade</taxon>
        <taxon>NPAAA clade</taxon>
        <taxon>indigoferoid/millettioid clade</taxon>
        <taxon>Phaseoleae</taxon>
        <taxon>Psophocarpus</taxon>
    </lineage>
</organism>
<keyword evidence="2" id="KW-1185">Reference proteome</keyword>
<dbReference type="EMBL" id="JAYMYS010000004">
    <property type="protein sequence ID" value="KAK7394966.1"/>
    <property type="molecule type" value="Genomic_DNA"/>
</dbReference>
<accession>A0AAN9SEQ4</accession>
<evidence type="ECO:0000313" key="2">
    <source>
        <dbReference type="Proteomes" id="UP001386955"/>
    </source>
</evidence>
<dbReference type="Proteomes" id="UP001386955">
    <property type="component" value="Unassembled WGS sequence"/>
</dbReference>
<reference evidence="1 2" key="1">
    <citation type="submission" date="2024-01" db="EMBL/GenBank/DDBJ databases">
        <title>The genomes of 5 underutilized Papilionoideae crops provide insights into root nodulation and disease resistanc.</title>
        <authorList>
            <person name="Jiang F."/>
        </authorList>
    </citation>
    <scope>NUCLEOTIDE SEQUENCE [LARGE SCALE GENOMIC DNA]</scope>
    <source>
        <strain evidence="1">DUOXIRENSHENG_FW03</strain>
        <tissue evidence="1">Leaves</tissue>
    </source>
</reference>
<gene>
    <name evidence="1" type="ORF">VNO78_15507</name>
</gene>
<comment type="caution">
    <text evidence="1">The sequence shown here is derived from an EMBL/GenBank/DDBJ whole genome shotgun (WGS) entry which is preliminary data.</text>
</comment>